<dbReference type="HAMAP" id="MF_00906">
    <property type="entry name" value="ZapC"/>
    <property type="match status" value="1"/>
</dbReference>
<dbReference type="OrthoDB" id="5765005at2"/>
<evidence type="ECO:0000259" key="7">
    <source>
        <dbReference type="Pfam" id="PF07126"/>
    </source>
</evidence>
<keyword evidence="3 5" id="KW-0717">Septation</keyword>
<dbReference type="InterPro" id="IPR048372">
    <property type="entry name" value="ZapC_C"/>
</dbReference>
<evidence type="ECO:0000256" key="6">
    <source>
        <dbReference type="PIRNR" id="PIRNR010252"/>
    </source>
</evidence>
<keyword evidence="1 5" id="KW-0963">Cytoplasm</keyword>
<comment type="similarity">
    <text evidence="5 6">Belongs to the ZapC family.</text>
</comment>
<gene>
    <name evidence="5" type="primary">zapC</name>
    <name evidence="9" type="ORF">EXU30_19340</name>
</gene>
<evidence type="ECO:0000256" key="4">
    <source>
        <dbReference type="ARBA" id="ARBA00023306"/>
    </source>
</evidence>
<evidence type="ECO:0000256" key="3">
    <source>
        <dbReference type="ARBA" id="ARBA00023210"/>
    </source>
</evidence>
<keyword evidence="10" id="KW-1185">Reference proteome</keyword>
<dbReference type="Pfam" id="PF07126">
    <property type="entry name" value="ZapC_C"/>
    <property type="match status" value="1"/>
</dbReference>
<dbReference type="EMBL" id="CP036200">
    <property type="protein sequence ID" value="QBF84583.1"/>
    <property type="molecule type" value="Genomic_DNA"/>
</dbReference>
<evidence type="ECO:0000313" key="9">
    <source>
        <dbReference type="EMBL" id="QBF84583.1"/>
    </source>
</evidence>
<feature type="domain" description="Cell-division protein ZapC C-terminal" evidence="7">
    <location>
        <begin position="91"/>
        <end position="169"/>
    </location>
</feature>
<name>A0A411PM31_9GAMM</name>
<dbReference type="GO" id="GO:0000917">
    <property type="term" value="P:division septum assembly"/>
    <property type="evidence" value="ECO:0007669"/>
    <property type="project" value="UniProtKB-KW"/>
</dbReference>
<keyword evidence="4 5" id="KW-0131">Cell cycle</keyword>
<comment type="function">
    <text evidence="5 6">Contributes to the efficiency of the cell division process by stabilizing the polymeric form of the cell division protein FtsZ. Acts by promoting interactions between FtsZ protofilaments and suppressing the GTPase activity of FtsZ.</text>
</comment>
<sequence length="179" mass="20359">MLLMPNKDWHWEFNEAYGQLSISLGSEMEFLTPYKAKLLIPDALSTSEFCVEHAKFYIAMLERLPKILKLSDAAIVQTALNATAAHFLLKPQMPKSWFFETSNECVYSEVGKLFNLKCNGESVLVMVVDDSLQASTVMILSHNCQLTESKLLQQFDTIKVMHDRLQPMRRMPAKQVVAA</sequence>
<organism evidence="9 10">
    <name type="scientific">Shewanella maritima</name>
    <dbReference type="NCBI Taxonomy" id="2520507"/>
    <lineage>
        <taxon>Bacteria</taxon>
        <taxon>Pseudomonadati</taxon>
        <taxon>Pseudomonadota</taxon>
        <taxon>Gammaproteobacteria</taxon>
        <taxon>Alteromonadales</taxon>
        <taxon>Shewanellaceae</taxon>
        <taxon>Shewanella</taxon>
    </lineage>
</organism>
<accession>A0A411PM31</accession>
<comment type="subunit">
    <text evidence="5">Interacts directly with FtsZ.</text>
</comment>
<reference evidence="9 10" key="1">
    <citation type="submission" date="2019-02" db="EMBL/GenBank/DDBJ databases">
        <title>Shewanella sp. D4-2 isolated from Dokdo Island.</title>
        <authorList>
            <person name="Baek K."/>
        </authorList>
    </citation>
    <scope>NUCLEOTIDE SEQUENCE [LARGE SCALE GENOMIC DNA]</scope>
    <source>
        <strain evidence="9 10">D4-2</strain>
    </source>
</reference>
<protein>
    <recommendedName>
        <fullName evidence="5 6">Cell division protein ZapC</fullName>
    </recommendedName>
</protein>
<dbReference type="InterPro" id="IPR048373">
    <property type="entry name" value="ZapC_N"/>
</dbReference>
<comment type="subcellular location">
    <subcellularLocation>
        <location evidence="5 6">Cytoplasm</location>
    </subcellularLocation>
</comment>
<dbReference type="Proteomes" id="UP000291106">
    <property type="component" value="Chromosome"/>
</dbReference>
<dbReference type="KEGG" id="smai:EXU30_19340"/>
<evidence type="ECO:0000259" key="8">
    <source>
        <dbReference type="Pfam" id="PF21083"/>
    </source>
</evidence>
<keyword evidence="2 5" id="KW-0132">Cell division</keyword>
<proteinExistence type="inferred from homology"/>
<evidence type="ECO:0000256" key="2">
    <source>
        <dbReference type="ARBA" id="ARBA00022618"/>
    </source>
</evidence>
<dbReference type="RefSeq" id="WP_130602837.1">
    <property type="nucleotide sequence ID" value="NZ_CP036200.1"/>
</dbReference>
<dbReference type="Pfam" id="PF21083">
    <property type="entry name" value="ZapC_N"/>
    <property type="match status" value="1"/>
</dbReference>
<dbReference type="GO" id="GO:0043093">
    <property type="term" value="P:FtsZ-dependent cytokinesis"/>
    <property type="evidence" value="ECO:0007669"/>
    <property type="project" value="UniProtKB-UniRule"/>
</dbReference>
<dbReference type="GO" id="GO:0005737">
    <property type="term" value="C:cytoplasm"/>
    <property type="evidence" value="ECO:0007669"/>
    <property type="project" value="UniProtKB-SubCell"/>
</dbReference>
<dbReference type="AlphaFoldDB" id="A0A411PM31"/>
<dbReference type="InterPro" id="IPR009809">
    <property type="entry name" value="ZapC"/>
</dbReference>
<feature type="domain" description="Cell-division protein ZapC N-terminal" evidence="8">
    <location>
        <begin position="3"/>
        <end position="90"/>
    </location>
</feature>
<evidence type="ECO:0000256" key="5">
    <source>
        <dbReference type="HAMAP-Rule" id="MF_00906"/>
    </source>
</evidence>
<evidence type="ECO:0000256" key="1">
    <source>
        <dbReference type="ARBA" id="ARBA00022490"/>
    </source>
</evidence>
<dbReference type="PIRSF" id="PIRSF010252">
    <property type="entry name" value="ZapC"/>
    <property type="match status" value="1"/>
</dbReference>
<evidence type="ECO:0000313" key="10">
    <source>
        <dbReference type="Proteomes" id="UP000291106"/>
    </source>
</evidence>